<evidence type="ECO:0000313" key="2">
    <source>
        <dbReference type="EMBL" id="RCV40635.1"/>
    </source>
</evidence>
<feature type="compositionally biased region" description="Low complexity" evidence="1">
    <location>
        <begin position="17"/>
        <end position="42"/>
    </location>
</feature>
<sequence>MLSSTPWAARRPRRRLPLSLLAGRPPAHGGAARPAAVAQRCPAGDKRRGPSRSRRRMRRGPAGGSGAARSRGGEQRGRRLIGGGGVTNDRQRRHTAPTSSRAGTCRGHGRGTPLRFI</sequence>
<evidence type="ECO:0000256" key="1">
    <source>
        <dbReference type="SAM" id="MobiDB-lite"/>
    </source>
</evidence>
<proteinExistence type="predicted"/>
<dbReference type="EMBL" id="CM003536">
    <property type="protein sequence ID" value="RCV40635.1"/>
    <property type="molecule type" value="Genomic_DNA"/>
</dbReference>
<reference evidence="2" key="2">
    <citation type="submission" date="2015-07" db="EMBL/GenBank/DDBJ databases">
        <authorList>
            <person name="Noorani M."/>
        </authorList>
    </citation>
    <scope>NUCLEOTIDE SEQUENCE</scope>
    <source>
        <strain evidence="2">Yugu1</strain>
    </source>
</reference>
<name>A0A368SDV8_SETIT</name>
<accession>A0A368SDV8</accession>
<dbReference type="AlphaFoldDB" id="A0A368SDV8"/>
<feature type="region of interest" description="Disordered" evidence="1">
    <location>
        <begin position="1"/>
        <end position="117"/>
    </location>
</feature>
<organism evidence="2">
    <name type="scientific">Setaria italica</name>
    <name type="common">Foxtail millet</name>
    <name type="synonym">Panicum italicum</name>
    <dbReference type="NCBI Taxonomy" id="4555"/>
    <lineage>
        <taxon>Eukaryota</taxon>
        <taxon>Viridiplantae</taxon>
        <taxon>Streptophyta</taxon>
        <taxon>Embryophyta</taxon>
        <taxon>Tracheophyta</taxon>
        <taxon>Spermatophyta</taxon>
        <taxon>Magnoliopsida</taxon>
        <taxon>Liliopsida</taxon>
        <taxon>Poales</taxon>
        <taxon>Poaceae</taxon>
        <taxon>PACMAD clade</taxon>
        <taxon>Panicoideae</taxon>
        <taxon>Panicodae</taxon>
        <taxon>Paniceae</taxon>
        <taxon>Cenchrinae</taxon>
        <taxon>Setaria</taxon>
    </lineage>
</organism>
<protein>
    <submittedName>
        <fullName evidence="2">Uncharacterized protein</fullName>
    </submittedName>
</protein>
<reference evidence="2" key="1">
    <citation type="journal article" date="2012" name="Nat. Biotechnol.">
        <title>Reference genome sequence of the model plant Setaria.</title>
        <authorList>
            <person name="Bennetzen J.L."/>
            <person name="Schmutz J."/>
            <person name="Wang H."/>
            <person name="Percifield R."/>
            <person name="Hawkins J."/>
            <person name="Pontaroli A.C."/>
            <person name="Estep M."/>
            <person name="Feng L."/>
            <person name="Vaughn J.N."/>
            <person name="Grimwood J."/>
            <person name="Jenkins J."/>
            <person name="Barry K."/>
            <person name="Lindquist E."/>
            <person name="Hellsten U."/>
            <person name="Deshpande S."/>
            <person name="Wang X."/>
            <person name="Wu X."/>
            <person name="Mitros T."/>
            <person name="Triplett J."/>
            <person name="Yang X."/>
            <person name="Ye C.Y."/>
            <person name="Mauro-Herrera M."/>
            <person name="Wang L."/>
            <person name="Li P."/>
            <person name="Sharma M."/>
            <person name="Sharma R."/>
            <person name="Ronald P.C."/>
            <person name="Panaud O."/>
            <person name="Kellogg E.A."/>
            <person name="Brutnell T.P."/>
            <person name="Doust A.N."/>
            <person name="Tuskan G.A."/>
            <person name="Rokhsar D."/>
            <person name="Devos K.M."/>
        </authorList>
    </citation>
    <scope>NUCLEOTIDE SEQUENCE [LARGE SCALE GENOMIC DNA]</scope>
    <source>
        <strain evidence="2">Yugu1</strain>
    </source>
</reference>
<gene>
    <name evidence="2" type="ORF">SETIT_9G071100v2</name>
</gene>
<feature type="compositionally biased region" description="Basic residues" evidence="1">
    <location>
        <begin position="49"/>
        <end position="59"/>
    </location>
</feature>